<name>X1JTY6_9ZZZZ</name>
<protein>
    <submittedName>
        <fullName evidence="1">Uncharacterized protein</fullName>
    </submittedName>
</protein>
<gene>
    <name evidence="1" type="ORF">S03H2_72113</name>
</gene>
<reference evidence="1" key="1">
    <citation type="journal article" date="2014" name="Front. Microbiol.">
        <title>High frequency of phylogenetically diverse reductive dehalogenase-homologous genes in deep subseafloor sedimentary metagenomes.</title>
        <authorList>
            <person name="Kawai M."/>
            <person name="Futagami T."/>
            <person name="Toyoda A."/>
            <person name="Takaki Y."/>
            <person name="Nishi S."/>
            <person name="Hori S."/>
            <person name="Arai W."/>
            <person name="Tsubouchi T."/>
            <person name="Morono Y."/>
            <person name="Uchiyama I."/>
            <person name="Ito T."/>
            <person name="Fujiyama A."/>
            <person name="Inagaki F."/>
            <person name="Takami H."/>
        </authorList>
    </citation>
    <scope>NUCLEOTIDE SEQUENCE</scope>
    <source>
        <strain evidence="1">Expedition CK06-06</strain>
    </source>
</reference>
<feature type="non-terminal residue" evidence="1">
    <location>
        <position position="1"/>
    </location>
</feature>
<dbReference type="AlphaFoldDB" id="X1JTY6"/>
<evidence type="ECO:0000313" key="1">
    <source>
        <dbReference type="EMBL" id="GAH97512.1"/>
    </source>
</evidence>
<comment type="caution">
    <text evidence="1">The sequence shown here is derived from an EMBL/GenBank/DDBJ whole genome shotgun (WGS) entry which is preliminary data.</text>
</comment>
<dbReference type="EMBL" id="BARU01048578">
    <property type="protein sequence ID" value="GAH97512.1"/>
    <property type="molecule type" value="Genomic_DNA"/>
</dbReference>
<sequence>KISLILGTLSAALAALIYSSYPSITLFIIGETLLRQMIFFPTLGKKVIKLLQLDGNP</sequence>
<proteinExistence type="predicted"/>
<accession>X1JTY6</accession>
<organism evidence="1">
    <name type="scientific">marine sediment metagenome</name>
    <dbReference type="NCBI Taxonomy" id="412755"/>
    <lineage>
        <taxon>unclassified sequences</taxon>
        <taxon>metagenomes</taxon>
        <taxon>ecological metagenomes</taxon>
    </lineage>
</organism>